<dbReference type="RefSeq" id="WP_307904666.1">
    <property type="nucleotide sequence ID" value="NZ_AP027059.1"/>
</dbReference>
<organism evidence="1 2">
    <name type="scientific">Haliovirga abyssi</name>
    <dbReference type="NCBI Taxonomy" id="2996794"/>
    <lineage>
        <taxon>Bacteria</taxon>
        <taxon>Fusobacteriati</taxon>
        <taxon>Fusobacteriota</taxon>
        <taxon>Fusobacteriia</taxon>
        <taxon>Fusobacteriales</taxon>
        <taxon>Haliovirgaceae</taxon>
        <taxon>Haliovirga</taxon>
    </lineage>
</organism>
<dbReference type="KEGG" id="haby:HLVA_02890"/>
<dbReference type="EMBL" id="AP027059">
    <property type="protein sequence ID" value="BDU49720.1"/>
    <property type="molecule type" value="Genomic_DNA"/>
</dbReference>
<dbReference type="InterPro" id="IPR009078">
    <property type="entry name" value="Ferritin-like_SF"/>
</dbReference>
<evidence type="ECO:0000313" key="1">
    <source>
        <dbReference type="EMBL" id="BDU49720.1"/>
    </source>
</evidence>
<gene>
    <name evidence="1" type="ORF">HLVA_02890</name>
</gene>
<name>A0AAU9D8X0_9FUSO</name>
<protein>
    <recommendedName>
        <fullName evidence="3">Rubrerythrin diiron-binding domain-containing protein</fullName>
    </recommendedName>
</protein>
<dbReference type="AlphaFoldDB" id="A0AAU9D8X0"/>
<keyword evidence="2" id="KW-1185">Reference proteome</keyword>
<sequence length="158" mass="18851">MKIKIEKAIQLLRLAEELEWQMSDLYMLYYKLYDEDKAFWWEIANEELKHQSLLEAGEEFVKIGKFPEELLEIEKDTLEEVVGVLGKKIEEYKKKAPSKKEAYEYALKMEDSAFEKHYQYVMVVEKSDSKILDIFKRLNAADKDHYERIKKLIEGSVN</sequence>
<proteinExistence type="predicted"/>
<dbReference type="Proteomes" id="UP001321582">
    <property type="component" value="Chromosome"/>
</dbReference>
<evidence type="ECO:0000313" key="2">
    <source>
        <dbReference type="Proteomes" id="UP001321582"/>
    </source>
</evidence>
<accession>A0AAU9D8X0</accession>
<dbReference type="SUPFAM" id="SSF47240">
    <property type="entry name" value="Ferritin-like"/>
    <property type="match status" value="1"/>
</dbReference>
<reference evidence="1 2" key="1">
    <citation type="submission" date="2022-11" db="EMBL/GenBank/DDBJ databases">
        <title>Haliovirga abyssi gen. nov., sp. nov., a mesophilic fermentative bacterium isolated from the Iheya North hydrothermal field and the proposal of Haliovirgaceae fam. nov.</title>
        <authorList>
            <person name="Miyazaki U."/>
            <person name="Tame A."/>
            <person name="Miyazaki J."/>
            <person name="Takai K."/>
            <person name="Sawayama S."/>
            <person name="Kitajima M."/>
            <person name="Okamoto A."/>
            <person name="Nakagawa S."/>
        </authorList>
    </citation>
    <scope>NUCLEOTIDE SEQUENCE [LARGE SCALE GENOMIC DNA]</scope>
    <source>
        <strain evidence="1 2">IC12</strain>
    </source>
</reference>
<evidence type="ECO:0008006" key="3">
    <source>
        <dbReference type="Google" id="ProtNLM"/>
    </source>
</evidence>
<dbReference type="InterPro" id="IPR012347">
    <property type="entry name" value="Ferritin-like"/>
</dbReference>
<dbReference type="Gene3D" id="1.20.1260.10">
    <property type="match status" value="1"/>
</dbReference>